<dbReference type="EMBL" id="JBHMDY010000001">
    <property type="protein sequence ID" value="MFB9258343.1"/>
    <property type="molecule type" value="Genomic_DNA"/>
</dbReference>
<protein>
    <recommendedName>
        <fullName evidence="4">DUF3558 domain-containing protein</fullName>
    </recommendedName>
</protein>
<proteinExistence type="predicted"/>
<evidence type="ECO:0000256" key="1">
    <source>
        <dbReference type="SAM" id="MobiDB-lite"/>
    </source>
</evidence>
<comment type="caution">
    <text evidence="2">The sequence shown here is derived from an EMBL/GenBank/DDBJ whole genome shotgun (WGS) entry which is preliminary data.</text>
</comment>
<keyword evidence="3" id="KW-1185">Reference proteome</keyword>
<dbReference type="PROSITE" id="PS51257">
    <property type="entry name" value="PROKAR_LIPOPROTEIN"/>
    <property type="match status" value="1"/>
</dbReference>
<gene>
    <name evidence="2" type="ORF">ACFFVD_00820</name>
</gene>
<feature type="region of interest" description="Disordered" evidence="1">
    <location>
        <begin position="20"/>
        <end position="47"/>
    </location>
</feature>
<accession>A0ABV5JKU4</accession>
<reference evidence="2 3" key="1">
    <citation type="submission" date="2024-09" db="EMBL/GenBank/DDBJ databases">
        <authorList>
            <person name="Sun Q."/>
            <person name="Mori K."/>
        </authorList>
    </citation>
    <scope>NUCLEOTIDE SEQUENCE [LARGE SCALE GENOMIC DNA]</scope>
    <source>
        <strain evidence="2 3">CCM 7659</strain>
    </source>
</reference>
<evidence type="ECO:0000313" key="3">
    <source>
        <dbReference type="Proteomes" id="UP001589700"/>
    </source>
</evidence>
<evidence type="ECO:0008006" key="4">
    <source>
        <dbReference type="Google" id="ProtNLM"/>
    </source>
</evidence>
<evidence type="ECO:0000313" key="2">
    <source>
        <dbReference type="EMBL" id="MFB9258343.1"/>
    </source>
</evidence>
<name>A0ABV5JKU4_9ACTN</name>
<sequence length="197" mass="20959">MDSFKVLVGVAAIALLSGCSDTGSGTEPSPSPGPSASPEPQETVPGLTEPTCLAANLLSFSQLPQSTPNAPDPMPIPAGFEPTRVVTCDGDWDAGVVNHTVTWVEEHRTGNLEAVLAGYALPSEPRDQQTCTVDQRAPPIVWLVDDSNMGMRAPELPTGECGAYKWDAITAIHDLPVTERIVHQIPVAPEVEARWEQ</sequence>
<dbReference type="Proteomes" id="UP001589700">
    <property type="component" value="Unassembled WGS sequence"/>
</dbReference>
<organism evidence="2 3">
    <name type="scientific">Dietzia aerolata</name>
    <dbReference type="NCBI Taxonomy" id="595984"/>
    <lineage>
        <taxon>Bacteria</taxon>
        <taxon>Bacillati</taxon>
        <taxon>Actinomycetota</taxon>
        <taxon>Actinomycetes</taxon>
        <taxon>Mycobacteriales</taxon>
        <taxon>Dietziaceae</taxon>
        <taxon>Dietzia</taxon>
    </lineage>
</organism>